<comment type="similarity">
    <text evidence="3 8">Belongs to the peptidase M17 family.</text>
</comment>
<evidence type="ECO:0000256" key="7">
    <source>
        <dbReference type="ARBA" id="ARBA00023211"/>
    </source>
</evidence>
<feature type="binding site" evidence="8">
    <location>
        <position position="347"/>
    </location>
    <ligand>
        <name>Mn(2+)</name>
        <dbReference type="ChEBI" id="CHEBI:29035"/>
        <label>1</label>
    </ligand>
</feature>
<evidence type="ECO:0000259" key="10">
    <source>
        <dbReference type="PROSITE" id="PS00631"/>
    </source>
</evidence>
<evidence type="ECO:0000256" key="1">
    <source>
        <dbReference type="ARBA" id="ARBA00000135"/>
    </source>
</evidence>
<keyword evidence="4 8" id="KW-0031">Aminopeptidase</keyword>
<dbReference type="RefSeq" id="WP_153342591.1">
    <property type="nucleotide sequence ID" value="NZ_WIVE01000015.1"/>
</dbReference>
<dbReference type="NCBIfam" id="NF002083">
    <property type="entry name" value="PRK00913.3-5"/>
    <property type="match status" value="1"/>
</dbReference>
<name>A0A7X1ZFG4_9PROT</name>
<feature type="region of interest" description="Disordered" evidence="9">
    <location>
        <begin position="497"/>
        <end position="530"/>
    </location>
</feature>
<feature type="binding site" evidence="8">
    <location>
        <position position="268"/>
    </location>
    <ligand>
        <name>Mn(2+)</name>
        <dbReference type="ChEBI" id="CHEBI:29035"/>
        <label>2</label>
    </ligand>
</feature>
<dbReference type="InterPro" id="IPR043472">
    <property type="entry name" value="Macro_dom-like"/>
</dbReference>
<accession>A0A7X1ZFG4</accession>
<dbReference type="OrthoDB" id="9809354at2"/>
<dbReference type="NCBIfam" id="NF002075">
    <property type="entry name" value="PRK00913.2-2"/>
    <property type="match status" value="1"/>
</dbReference>
<dbReference type="InterPro" id="IPR011356">
    <property type="entry name" value="Leucine_aapep/pepB"/>
</dbReference>
<keyword evidence="6 8" id="KW-0378">Hydrolase</keyword>
<feature type="binding site" evidence="8">
    <location>
        <position position="263"/>
    </location>
    <ligand>
        <name>Mn(2+)</name>
        <dbReference type="ChEBI" id="CHEBI:29035"/>
        <label>2</label>
    </ligand>
</feature>
<feature type="active site" evidence="8">
    <location>
        <position position="275"/>
    </location>
</feature>
<dbReference type="GO" id="GO:0070006">
    <property type="term" value="F:metalloaminopeptidase activity"/>
    <property type="evidence" value="ECO:0007669"/>
    <property type="project" value="InterPro"/>
</dbReference>
<dbReference type="HAMAP" id="MF_00181">
    <property type="entry name" value="Cytosol_peptidase_M17"/>
    <property type="match status" value="1"/>
</dbReference>
<feature type="binding site" evidence="8">
    <location>
        <position position="345"/>
    </location>
    <ligand>
        <name>Mn(2+)</name>
        <dbReference type="ChEBI" id="CHEBI:29035"/>
        <label>1</label>
    </ligand>
</feature>
<keyword evidence="5 8" id="KW-0645">Protease</keyword>
<sequence length="530" mass="54638">MKISFAKPDIPAKGALVVGVLDGKTLGATASTLDELTGGQLSRALAAARFKGETGKTLVVTAPHGITLDRIVLVGLGKPEAITATTMEALGGTAVATLGGLGDETAALAVDLPKEAAISAADAACHAALGATLGGFRFDKYRTTEPPEDRPALKTLTILCDDAAGARAAFGPANAVAEGVVLTRRLVSEPANVIYPETFCEAVADLDDLGVSITVLDEAKMRKLGMGALLGVAQGSARPPRLLVMEYRGAKDKKAPPIAFVGKGVTFDSGGISIKPAASMEDMKWDMGGAGVVAGLMKALAGRKAKANVVGICGLVENMPSGTAQRPGDVVTTMSGQTVEVINTDAEGRLVLADALWYCQQEFKPSHVIDLATLTGAIVISLGSEHAGLFSNNDDLASAIASAGTAVGEKCWRLPLGDAYDKMIKSDIADMKNVGNREAGSITAAQFLQRYIKETPWAHIDIAGVTWSKRDTPTVPKGGTAFGVRLLDRLVREMIEGEAPAADPGEDEAAAKPAKAGKGKSAKAKGGKKK</sequence>
<evidence type="ECO:0000256" key="6">
    <source>
        <dbReference type="ARBA" id="ARBA00022801"/>
    </source>
</evidence>
<protein>
    <recommendedName>
        <fullName evidence="8">Probable cytosol aminopeptidase</fullName>
        <ecNumber evidence="8">3.4.11.1</ecNumber>
    </recommendedName>
    <alternativeName>
        <fullName evidence="8">Leucine aminopeptidase</fullName>
        <shortName evidence="8">LAP</shortName>
        <ecNumber evidence="8">3.4.11.10</ecNumber>
    </alternativeName>
    <alternativeName>
        <fullName evidence="8">Leucyl aminopeptidase</fullName>
    </alternativeName>
</protein>
<dbReference type="SUPFAM" id="SSF52949">
    <property type="entry name" value="Macro domain-like"/>
    <property type="match status" value="1"/>
</dbReference>
<dbReference type="EC" id="3.4.11.10" evidence="8"/>
<dbReference type="NCBIfam" id="NF002073">
    <property type="entry name" value="PRK00913.1-2"/>
    <property type="match status" value="1"/>
</dbReference>
<dbReference type="GO" id="GO:0030145">
    <property type="term" value="F:manganese ion binding"/>
    <property type="evidence" value="ECO:0007669"/>
    <property type="project" value="UniProtKB-UniRule"/>
</dbReference>
<dbReference type="AlphaFoldDB" id="A0A7X1ZFG4"/>
<dbReference type="PROSITE" id="PS00631">
    <property type="entry name" value="CYTOSOL_AP"/>
    <property type="match status" value="1"/>
</dbReference>
<dbReference type="PRINTS" id="PR00481">
    <property type="entry name" value="LAMNOPPTDASE"/>
</dbReference>
<keyword evidence="12" id="KW-1185">Reference proteome</keyword>
<dbReference type="SUPFAM" id="SSF53187">
    <property type="entry name" value="Zn-dependent exopeptidases"/>
    <property type="match status" value="1"/>
</dbReference>
<feature type="active site" evidence="8">
    <location>
        <position position="349"/>
    </location>
</feature>
<comment type="cofactor">
    <cofactor evidence="8">
        <name>Mn(2+)</name>
        <dbReference type="ChEBI" id="CHEBI:29035"/>
    </cofactor>
    <text evidence="8">Binds 2 manganese ions per subunit.</text>
</comment>
<organism evidence="11 12">
    <name type="scientific">Roseospira navarrensis</name>
    <dbReference type="NCBI Taxonomy" id="140058"/>
    <lineage>
        <taxon>Bacteria</taxon>
        <taxon>Pseudomonadati</taxon>
        <taxon>Pseudomonadota</taxon>
        <taxon>Alphaproteobacteria</taxon>
        <taxon>Rhodospirillales</taxon>
        <taxon>Rhodospirillaceae</taxon>
        <taxon>Roseospira</taxon>
    </lineage>
</organism>
<comment type="catalytic activity">
    <reaction evidence="2 8">
        <text>Release of an N-terminal amino acid, preferentially leucine, but not glutamic or aspartic acids.</text>
        <dbReference type="EC" id="3.4.11.10"/>
    </reaction>
</comment>
<dbReference type="PANTHER" id="PTHR11963:SF23">
    <property type="entry name" value="CYTOSOL AMINOPEPTIDASE"/>
    <property type="match status" value="1"/>
</dbReference>
<dbReference type="Pfam" id="PF02789">
    <property type="entry name" value="Peptidase_M17_N"/>
    <property type="match status" value="1"/>
</dbReference>
<evidence type="ECO:0000256" key="4">
    <source>
        <dbReference type="ARBA" id="ARBA00022438"/>
    </source>
</evidence>
<dbReference type="GO" id="GO:0006508">
    <property type="term" value="P:proteolysis"/>
    <property type="evidence" value="ECO:0007669"/>
    <property type="project" value="UniProtKB-KW"/>
</dbReference>
<dbReference type="NCBIfam" id="NF002074">
    <property type="entry name" value="PRK00913.1-4"/>
    <property type="match status" value="1"/>
</dbReference>
<keyword evidence="8" id="KW-0963">Cytoplasm</keyword>
<dbReference type="InterPro" id="IPR023042">
    <property type="entry name" value="Peptidase_M17_leu_NH2_pept"/>
</dbReference>
<dbReference type="Gene3D" id="3.40.630.10">
    <property type="entry name" value="Zn peptidases"/>
    <property type="match status" value="1"/>
</dbReference>
<evidence type="ECO:0000256" key="5">
    <source>
        <dbReference type="ARBA" id="ARBA00022670"/>
    </source>
</evidence>
<dbReference type="InterPro" id="IPR008283">
    <property type="entry name" value="Peptidase_M17_N"/>
</dbReference>
<gene>
    <name evidence="8" type="primary">pepA</name>
    <name evidence="11" type="ORF">GHC57_07035</name>
</gene>
<comment type="catalytic activity">
    <reaction evidence="1 8">
        <text>Release of an N-terminal amino acid, Xaa-|-Yaa-, in which Xaa is preferably Leu, but may be other amino acids including Pro although not Arg or Lys, and Yaa may be Pro. Amino acid amides and methyl esters are also readily hydrolyzed, but rates on arylamides are exceedingly low.</text>
        <dbReference type="EC" id="3.4.11.1"/>
    </reaction>
</comment>
<comment type="function">
    <text evidence="8">Presumably involved in the processing and regular turnover of intracellular proteins. Catalyzes the removal of unsubstituted N-terminal amino acids from various peptides.</text>
</comment>
<evidence type="ECO:0000313" key="12">
    <source>
        <dbReference type="Proteomes" id="UP000434582"/>
    </source>
</evidence>
<dbReference type="EC" id="3.4.11.1" evidence="8"/>
<feature type="compositionally biased region" description="Basic residues" evidence="9">
    <location>
        <begin position="515"/>
        <end position="530"/>
    </location>
</feature>
<dbReference type="PANTHER" id="PTHR11963">
    <property type="entry name" value="LEUCINE AMINOPEPTIDASE-RELATED"/>
    <property type="match status" value="1"/>
</dbReference>
<dbReference type="GO" id="GO:0005737">
    <property type="term" value="C:cytoplasm"/>
    <property type="evidence" value="ECO:0007669"/>
    <property type="project" value="UniProtKB-SubCell"/>
</dbReference>
<feature type="domain" description="Cytosol aminopeptidase" evidence="10">
    <location>
        <begin position="343"/>
        <end position="350"/>
    </location>
</feature>
<keyword evidence="7 8" id="KW-0464">Manganese</keyword>
<feature type="binding site" evidence="8">
    <location>
        <position position="268"/>
    </location>
    <ligand>
        <name>Mn(2+)</name>
        <dbReference type="ChEBI" id="CHEBI:29035"/>
        <label>1</label>
    </ligand>
</feature>
<reference evidence="11 12" key="1">
    <citation type="submission" date="2019-10" db="EMBL/GenBank/DDBJ databases">
        <title>Draft whole-genome sequence of the purple nonsulfur photosynthetic bacterium Roseospira navarrensis DSM 15114.</title>
        <authorList>
            <person name="Kyndt J.A."/>
            <person name="Meyer T.E."/>
        </authorList>
    </citation>
    <scope>NUCLEOTIDE SEQUENCE [LARGE SCALE GENOMIC DNA]</scope>
    <source>
        <strain evidence="11 12">DSM 15114</strain>
    </source>
</reference>
<dbReference type="NCBIfam" id="NF002077">
    <property type="entry name" value="PRK00913.2-4"/>
    <property type="match status" value="1"/>
</dbReference>
<keyword evidence="8" id="KW-0479">Metal-binding</keyword>
<evidence type="ECO:0000256" key="9">
    <source>
        <dbReference type="SAM" id="MobiDB-lite"/>
    </source>
</evidence>
<feature type="binding site" evidence="8">
    <location>
        <position position="286"/>
    </location>
    <ligand>
        <name>Mn(2+)</name>
        <dbReference type="ChEBI" id="CHEBI:29035"/>
        <label>2</label>
    </ligand>
</feature>
<evidence type="ECO:0000256" key="8">
    <source>
        <dbReference type="HAMAP-Rule" id="MF_00181"/>
    </source>
</evidence>
<dbReference type="Pfam" id="PF00883">
    <property type="entry name" value="Peptidase_M17"/>
    <property type="match status" value="1"/>
</dbReference>
<dbReference type="CDD" id="cd00433">
    <property type="entry name" value="Peptidase_M17"/>
    <property type="match status" value="1"/>
</dbReference>
<evidence type="ECO:0000313" key="11">
    <source>
        <dbReference type="EMBL" id="MQX36270.1"/>
    </source>
</evidence>
<dbReference type="EMBL" id="WIVE01000015">
    <property type="protein sequence ID" value="MQX36270.1"/>
    <property type="molecule type" value="Genomic_DNA"/>
</dbReference>
<proteinExistence type="inferred from homology"/>
<feature type="binding site" evidence="8">
    <location>
        <position position="347"/>
    </location>
    <ligand>
        <name>Mn(2+)</name>
        <dbReference type="ChEBI" id="CHEBI:29035"/>
        <label>2</label>
    </ligand>
</feature>
<comment type="caution">
    <text evidence="11">The sequence shown here is derived from an EMBL/GenBank/DDBJ whole genome shotgun (WGS) entry which is preliminary data.</text>
</comment>
<dbReference type="Proteomes" id="UP000434582">
    <property type="component" value="Unassembled WGS sequence"/>
</dbReference>
<dbReference type="Gene3D" id="3.40.220.10">
    <property type="entry name" value="Leucine Aminopeptidase, subunit E, domain 1"/>
    <property type="match status" value="1"/>
</dbReference>
<evidence type="ECO:0000256" key="2">
    <source>
        <dbReference type="ARBA" id="ARBA00000967"/>
    </source>
</evidence>
<dbReference type="InterPro" id="IPR000819">
    <property type="entry name" value="Peptidase_M17_C"/>
</dbReference>
<evidence type="ECO:0000256" key="3">
    <source>
        <dbReference type="ARBA" id="ARBA00009528"/>
    </source>
</evidence>
<comment type="subcellular location">
    <subcellularLocation>
        <location evidence="8">Cytoplasm</location>
    </subcellularLocation>
</comment>